<protein>
    <submittedName>
        <fullName evidence="3">Glycosyltransferase family 4 protein</fullName>
    </submittedName>
</protein>
<name>A0A955IB03_9BACT</name>
<dbReference type="Pfam" id="PF00534">
    <property type="entry name" value="Glycos_transf_1"/>
    <property type="match status" value="1"/>
</dbReference>
<dbReference type="EMBL" id="JAGQLJ010000030">
    <property type="protein sequence ID" value="MCA9380922.1"/>
    <property type="molecule type" value="Genomic_DNA"/>
</dbReference>
<evidence type="ECO:0000259" key="1">
    <source>
        <dbReference type="Pfam" id="PF00534"/>
    </source>
</evidence>
<dbReference type="SUPFAM" id="SSF53756">
    <property type="entry name" value="UDP-Glycosyltransferase/glycogen phosphorylase"/>
    <property type="match status" value="1"/>
</dbReference>
<reference evidence="3" key="1">
    <citation type="submission" date="2020-04" db="EMBL/GenBank/DDBJ databases">
        <authorList>
            <person name="Zhang T."/>
        </authorList>
    </citation>
    <scope>NUCLEOTIDE SEQUENCE</scope>
    <source>
        <strain evidence="3">HKST-UBA13</strain>
    </source>
</reference>
<feature type="domain" description="Glycosyl transferase family 1" evidence="1">
    <location>
        <begin position="196"/>
        <end position="342"/>
    </location>
</feature>
<proteinExistence type="predicted"/>
<dbReference type="PANTHER" id="PTHR45947">
    <property type="entry name" value="SULFOQUINOVOSYL TRANSFERASE SQD2"/>
    <property type="match status" value="1"/>
</dbReference>
<dbReference type="Proteomes" id="UP000775877">
    <property type="component" value="Unassembled WGS sequence"/>
</dbReference>
<dbReference type="Gene3D" id="3.40.50.2000">
    <property type="entry name" value="Glycogen Phosphorylase B"/>
    <property type="match status" value="2"/>
</dbReference>
<reference evidence="3" key="2">
    <citation type="journal article" date="2021" name="Microbiome">
        <title>Successional dynamics and alternative stable states in a saline activated sludge microbial community over 9 years.</title>
        <authorList>
            <person name="Wang Y."/>
            <person name="Ye J."/>
            <person name="Ju F."/>
            <person name="Liu L."/>
            <person name="Boyd J.A."/>
            <person name="Deng Y."/>
            <person name="Parks D.H."/>
            <person name="Jiang X."/>
            <person name="Yin X."/>
            <person name="Woodcroft B.J."/>
            <person name="Tyson G.W."/>
            <person name="Hugenholtz P."/>
            <person name="Polz M.F."/>
            <person name="Zhang T."/>
        </authorList>
    </citation>
    <scope>NUCLEOTIDE SEQUENCE</scope>
    <source>
        <strain evidence="3">HKST-UBA13</strain>
    </source>
</reference>
<comment type="caution">
    <text evidence="3">The sequence shown here is derived from an EMBL/GenBank/DDBJ whole genome shotgun (WGS) entry which is preliminary data.</text>
</comment>
<evidence type="ECO:0000313" key="3">
    <source>
        <dbReference type="EMBL" id="MCA9380922.1"/>
    </source>
</evidence>
<organism evidence="3 4">
    <name type="scientific">Candidatus Dojkabacteria bacterium</name>
    <dbReference type="NCBI Taxonomy" id="2099670"/>
    <lineage>
        <taxon>Bacteria</taxon>
        <taxon>Candidatus Dojkabacteria</taxon>
    </lineage>
</organism>
<dbReference type="CDD" id="cd03801">
    <property type="entry name" value="GT4_PimA-like"/>
    <property type="match status" value="1"/>
</dbReference>
<gene>
    <name evidence="3" type="ORF">KC678_01525</name>
</gene>
<dbReference type="Pfam" id="PF13439">
    <property type="entry name" value="Glyco_transf_4"/>
    <property type="match status" value="1"/>
</dbReference>
<dbReference type="GO" id="GO:0016757">
    <property type="term" value="F:glycosyltransferase activity"/>
    <property type="evidence" value="ECO:0007669"/>
    <property type="project" value="InterPro"/>
</dbReference>
<dbReference type="InterPro" id="IPR028098">
    <property type="entry name" value="Glyco_trans_4-like_N"/>
</dbReference>
<dbReference type="InterPro" id="IPR001296">
    <property type="entry name" value="Glyco_trans_1"/>
</dbReference>
<accession>A0A955IB03</accession>
<dbReference type="InterPro" id="IPR050194">
    <property type="entry name" value="Glycosyltransferase_grp1"/>
</dbReference>
<evidence type="ECO:0000259" key="2">
    <source>
        <dbReference type="Pfam" id="PF13439"/>
    </source>
</evidence>
<evidence type="ECO:0000313" key="4">
    <source>
        <dbReference type="Proteomes" id="UP000775877"/>
    </source>
</evidence>
<feature type="domain" description="Glycosyltransferase subfamily 4-like N-terminal" evidence="2">
    <location>
        <begin position="17"/>
        <end position="182"/>
    </location>
</feature>
<dbReference type="AlphaFoldDB" id="A0A955IB03"/>
<sequence>MLKIITISPYSYPSACGIWRRVYLDAKVLTSKGYNVTSFSSNIIKGTKGISPDYDELDGIKIFRFPIKFRLGGTSMFFFFRKKLKEINPDIIHVHGYRHPHSLQGLILGKLMRKKVILTSHGPFHKDPKRPLIMKLIDIAYDLLIGWWELRLYNKIIAIAEWEIPELIKRGANKSKIELIPNSLGKEFETAEISSHAEPLGKVIYMGRVESVKRPEKIVELAKRLPKIKFTIFGPQQGYSFEENLPENLELINKSYTPKDFIEQAKENDIFLLPSVRESFGIVGLEAMSQGLILISTRTRGVTQYLVDGENGFLVDSVEEIKSRIEYIYHNWEKMEIIREKAFDTIVPAYTEEKLGQKLLELYNKLESRK</sequence>
<dbReference type="PANTHER" id="PTHR45947:SF3">
    <property type="entry name" value="SULFOQUINOVOSYL TRANSFERASE SQD2"/>
    <property type="match status" value="1"/>
</dbReference>